<protein>
    <submittedName>
        <fullName evidence="1">Crotonobetainyl-CoA:carnitine CoA-transferase CaiB-like acyl-CoA transferase</fullName>
    </submittedName>
</protein>
<sequence>MPLTSVKVLDLTRLLPGPYCTMMLADFGAEVIKVESPDVGDYARESPPIVDGDGAMFHSLNRNKKSVTLDLKSDEGRDQFLALVKDADVIVEGFRPGVMERLSLGYEEVKRVNARIVYCSITGYGQTGPYAKKAGHDVNFISTAGLLNLIGDETKPQIPAAQIGDIGGGGLTAAVGILVALLERERSGEGQYVDISMMDGAVSWMQTFLPHFLMGGKEPSRGNMVLSGKLACYETYETKDGRWFAVGALEPKFWKNFCEKLGRLDLIEQHRASSDVQRRVKHEVQSEFYKRDFHEWQNVFLDADACVTPVLTLDEMVDDPQINDRQMILPYGAMKTIGFPIKLSRTPAKLKELAPKLGQHNQEVLTAQEQLRET</sequence>
<keyword evidence="2" id="KW-1185">Reference proteome</keyword>
<comment type="caution">
    <text evidence="1">The sequence shown here is derived from an EMBL/GenBank/DDBJ whole genome shotgun (WGS) entry which is preliminary data.</text>
</comment>
<evidence type="ECO:0000313" key="2">
    <source>
        <dbReference type="Proteomes" id="UP000741863"/>
    </source>
</evidence>
<dbReference type="PANTHER" id="PTHR48228:SF5">
    <property type="entry name" value="ALPHA-METHYLACYL-COA RACEMASE"/>
    <property type="match status" value="1"/>
</dbReference>
<evidence type="ECO:0000313" key="1">
    <source>
        <dbReference type="EMBL" id="MBM7631150.1"/>
    </source>
</evidence>
<dbReference type="Pfam" id="PF02515">
    <property type="entry name" value="CoA_transf_3"/>
    <property type="match status" value="1"/>
</dbReference>
<dbReference type="InterPro" id="IPR050509">
    <property type="entry name" value="CoA-transferase_III"/>
</dbReference>
<name>A0ABS2P7W7_9BACL</name>
<dbReference type="Gene3D" id="3.30.1540.10">
    <property type="entry name" value="formyl-coa transferase, domain 3"/>
    <property type="match status" value="1"/>
</dbReference>
<dbReference type="Proteomes" id="UP000741863">
    <property type="component" value="Unassembled WGS sequence"/>
</dbReference>
<accession>A0ABS2P7W7</accession>
<organism evidence="1 2">
    <name type="scientific">Geomicrobium sediminis</name>
    <dbReference type="NCBI Taxonomy" id="1347788"/>
    <lineage>
        <taxon>Bacteria</taxon>
        <taxon>Bacillati</taxon>
        <taxon>Bacillota</taxon>
        <taxon>Bacilli</taxon>
        <taxon>Bacillales</taxon>
        <taxon>Geomicrobium</taxon>
    </lineage>
</organism>
<dbReference type="InterPro" id="IPR023606">
    <property type="entry name" value="CoA-Trfase_III_dom_1_sf"/>
</dbReference>
<reference evidence="1 2" key="1">
    <citation type="submission" date="2021-01" db="EMBL/GenBank/DDBJ databases">
        <title>Genomic Encyclopedia of Type Strains, Phase IV (KMG-IV): sequencing the most valuable type-strain genomes for metagenomic binning, comparative biology and taxonomic classification.</title>
        <authorList>
            <person name="Goeker M."/>
        </authorList>
    </citation>
    <scope>NUCLEOTIDE SEQUENCE [LARGE SCALE GENOMIC DNA]</scope>
    <source>
        <strain evidence="1 2">DSM 25540</strain>
    </source>
</reference>
<gene>
    <name evidence="1" type="ORF">JOD17_000241</name>
</gene>
<dbReference type="PANTHER" id="PTHR48228">
    <property type="entry name" value="SUCCINYL-COA--D-CITRAMALATE COA-TRANSFERASE"/>
    <property type="match status" value="1"/>
</dbReference>
<dbReference type="Gene3D" id="3.40.50.10540">
    <property type="entry name" value="Crotonobetainyl-coa:carnitine coa-transferase, domain 1"/>
    <property type="match status" value="1"/>
</dbReference>
<dbReference type="InterPro" id="IPR044855">
    <property type="entry name" value="CoA-Trfase_III_dom3_sf"/>
</dbReference>
<proteinExistence type="predicted"/>
<dbReference type="SUPFAM" id="SSF89796">
    <property type="entry name" value="CoA-transferase family III (CaiB/BaiF)"/>
    <property type="match status" value="1"/>
</dbReference>
<dbReference type="EMBL" id="JAFBEC010000001">
    <property type="protein sequence ID" value="MBM7631150.1"/>
    <property type="molecule type" value="Genomic_DNA"/>
</dbReference>
<dbReference type="RefSeq" id="WP_204695337.1">
    <property type="nucleotide sequence ID" value="NZ_JAFBEC010000001.1"/>
</dbReference>
<dbReference type="InterPro" id="IPR003673">
    <property type="entry name" value="CoA-Trfase_fam_III"/>
</dbReference>